<dbReference type="InterPro" id="IPR058944">
    <property type="entry name" value="CntK-like"/>
</dbReference>
<dbReference type="EMBL" id="CP129113">
    <property type="protein sequence ID" value="WLV24204.1"/>
    <property type="molecule type" value="Genomic_DNA"/>
</dbReference>
<dbReference type="RefSeq" id="WP_348026989.1">
    <property type="nucleotide sequence ID" value="NZ_CP129113.1"/>
</dbReference>
<keyword evidence="2" id="KW-1185">Reference proteome</keyword>
<proteinExistence type="predicted"/>
<dbReference type="Pfam" id="PF26317">
    <property type="entry name" value="CntK_N"/>
    <property type="match status" value="1"/>
</dbReference>
<sequence>MKLDYVKISPSQNMTALITSKANPADYAKIASMMMDYEYVNAEQAGFLIDPKDKNAILRLEMSGGEFCGNAVLSAAAYGKYKGWCTDNSFLMEASGAASPLACEVKILSPVLFESKAEMPKPLSIEEISITYTGETISGSVVRMEGITHFVTDCWLEEEEFPALLEAIKEVIQDKAIGIIPFKHIDGTDYEIRPYVHVTDTGSTFFERACGSGTLALGAYLSSQLEESTFSVQQPGGTIHVESGSSYSISTTVRITSEGTVYLPLDE</sequence>
<name>A0ABY9KTH0_9BACI</name>
<organism evidence="1 2">
    <name type="scientific">Aciduricibacillus chroicocephali</name>
    <dbReference type="NCBI Taxonomy" id="3054939"/>
    <lineage>
        <taxon>Bacteria</taxon>
        <taxon>Bacillati</taxon>
        <taxon>Bacillota</taxon>
        <taxon>Bacilli</taxon>
        <taxon>Bacillales</taxon>
        <taxon>Bacillaceae</taxon>
        <taxon>Aciduricibacillus</taxon>
    </lineage>
</organism>
<evidence type="ECO:0000313" key="1">
    <source>
        <dbReference type="EMBL" id="WLV24204.1"/>
    </source>
</evidence>
<evidence type="ECO:0008006" key="3">
    <source>
        <dbReference type="Google" id="ProtNLM"/>
    </source>
</evidence>
<evidence type="ECO:0000313" key="2">
    <source>
        <dbReference type="Proteomes" id="UP001180087"/>
    </source>
</evidence>
<gene>
    <name evidence="1" type="ORF">QR721_11240</name>
</gene>
<dbReference type="Proteomes" id="UP001180087">
    <property type="component" value="Chromosome"/>
</dbReference>
<accession>A0ABY9KTH0</accession>
<reference evidence="1" key="1">
    <citation type="submission" date="2023-06" db="EMBL/GenBank/DDBJ databases">
        <title>A Treasure from Seagulls: Isolation and Description of Aciduricobacillus qingdaonensis gen. nov., sp. nov., a Rare Obligately Uric Acid-utilizing Member in the Family Bacillaceae.</title>
        <authorList>
            <person name="Liu W."/>
            <person name="Wang B."/>
        </authorList>
    </citation>
    <scope>NUCLEOTIDE SEQUENCE</scope>
    <source>
        <strain evidence="1">44XB</strain>
    </source>
</reference>
<protein>
    <recommendedName>
        <fullName evidence="3">Diaminopimelate epimerase</fullName>
    </recommendedName>
</protein>
<dbReference type="SUPFAM" id="SSF54506">
    <property type="entry name" value="Diaminopimelate epimerase-like"/>
    <property type="match status" value="1"/>
</dbReference>